<evidence type="ECO:0000313" key="4">
    <source>
        <dbReference type="EMBL" id="CAF3553373.1"/>
    </source>
</evidence>
<evidence type="ECO:0000313" key="3">
    <source>
        <dbReference type="EMBL" id="CAF0791500.1"/>
    </source>
</evidence>
<feature type="domain" description="CAP-Gly" evidence="1">
    <location>
        <begin position="30"/>
        <end position="72"/>
    </location>
</feature>
<sequence length="231" mass="26221">MLTYDTISVGQRVEVLHNNQLLLGTIAYKGPVVSRKGIWLGIDLSTPDGDNNGCLYGRVYFRAPPNYGLFTTIENVRLATDFIRKSLKPYRTINKKSEVDEALFGNTDPPILPQPSHNSTISQSMVSLSLKNPRERAKKSAFDQEYKKFPLPQSLVKKKVNDKLKKKIEKAPQNIQYSFAYAPSIPQVFMPPSEVDRVKWTGFEGQHSLPRYTVVSDQYDFFKLSCPNDIS</sequence>
<name>A0A813QRA9_9BILA</name>
<evidence type="ECO:0000259" key="1">
    <source>
        <dbReference type="PROSITE" id="PS50245"/>
    </source>
</evidence>
<dbReference type="InterPro" id="IPR000938">
    <property type="entry name" value="CAP-Gly_domain"/>
</dbReference>
<dbReference type="Proteomes" id="UP000663829">
    <property type="component" value="Unassembled WGS sequence"/>
</dbReference>
<dbReference type="OrthoDB" id="2130750at2759"/>
<dbReference type="AlphaFoldDB" id="A0A813QRA9"/>
<dbReference type="InterPro" id="IPR036859">
    <property type="entry name" value="CAP-Gly_dom_sf"/>
</dbReference>
<dbReference type="Proteomes" id="UP000677228">
    <property type="component" value="Unassembled WGS sequence"/>
</dbReference>
<dbReference type="Pfam" id="PF01302">
    <property type="entry name" value="CAP_GLY"/>
    <property type="match status" value="1"/>
</dbReference>
<evidence type="ECO:0000313" key="6">
    <source>
        <dbReference type="Proteomes" id="UP000663829"/>
    </source>
</evidence>
<dbReference type="Gene3D" id="2.30.30.190">
    <property type="entry name" value="CAP Gly-rich-like domain"/>
    <property type="match status" value="1"/>
</dbReference>
<proteinExistence type="predicted"/>
<dbReference type="PROSITE" id="PS50245">
    <property type="entry name" value="CAP_GLY_2"/>
    <property type="match status" value="1"/>
</dbReference>
<dbReference type="Proteomes" id="UP000682733">
    <property type="component" value="Unassembled WGS sequence"/>
</dbReference>
<dbReference type="SMART" id="SM01052">
    <property type="entry name" value="CAP_GLY"/>
    <property type="match status" value="1"/>
</dbReference>
<dbReference type="EMBL" id="CAJNOK010001068">
    <property type="protein sequence ID" value="CAF0791500.1"/>
    <property type="molecule type" value="Genomic_DNA"/>
</dbReference>
<evidence type="ECO:0000313" key="5">
    <source>
        <dbReference type="EMBL" id="CAF3574111.1"/>
    </source>
</evidence>
<keyword evidence="6" id="KW-1185">Reference proteome</keyword>
<dbReference type="EMBL" id="CAJOBC010000199">
    <property type="protein sequence ID" value="CAF3553373.1"/>
    <property type="molecule type" value="Genomic_DNA"/>
</dbReference>
<gene>
    <name evidence="2" type="ORF">GPM918_LOCUS1938</name>
    <name evidence="3" type="ORF">OVA965_LOCUS4156</name>
    <name evidence="4" type="ORF">SRO942_LOCUS1938</name>
    <name evidence="5" type="ORF">TMI583_LOCUS4154</name>
</gene>
<evidence type="ECO:0000313" key="2">
    <source>
        <dbReference type="EMBL" id="CAF0771254.1"/>
    </source>
</evidence>
<dbReference type="EMBL" id="CAJNOQ010000199">
    <property type="protein sequence ID" value="CAF0771254.1"/>
    <property type="molecule type" value="Genomic_DNA"/>
</dbReference>
<dbReference type="SUPFAM" id="SSF74924">
    <property type="entry name" value="Cap-Gly domain"/>
    <property type="match status" value="1"/>
</dbReference>
<dbReference type="EMBL" id="CAJOBA010001068">
    <property type="protein sequence ID" value="CAF3574111.1"/>
    <property type="molecule type" value="Genomic_DNA"/>
</dbReference>
<accession>A0A813QRA9</accession>
<organism evidence="2 6">
    <name type="scientific">Didymodactylos carnosus</name>
    <dbReference type="NCBI Taxonomy" id="1234261"/>
    <lineage>
        <taxon>Eukaryota</taxon>
        <taxon>Metazoa</taxon>
        <taxon>Spiralia</taxon>
        <taxon>Gnathifera</taxon>
        <taxon>Rotifera</taxon>
        <taxon>Eurotatoria</taxon>
        <taxon>Bdelloidea</taxon>
        <taxon>Philodinida</taxon>
        <taxon>Philodinidae</taxon>
        <taxon>Didymodactylos</taxon>
    </lineage>
</organism>
<protein>
    <recommendedName>
        <fullName evidence="1">CAP-Gly domain-containing protein</fullName>
    </recommendedName>
</protein>
<comment type="caution">
    <text evidence="2">The sequence shown here is derived from an EMBL/GenBank/DDBJ whole genome shotgun (WGS) entry which is preliminary data.</text>
</comment>
<reference evidence="2" key="1">
    <citation type="submission" date="2021-02" db="EMBL/GenBank/DDBJ databases">
        <authorList>
            <person name="Nowell W R."/>
        </authorList>
    </citation>
    <scope>NUCLEOTIDE SEQUENCE</scope>
</reference>
<dbReference type="Proteomes" id="UP000681722">
    <property type="component" value="Unassembled WGS sequence"/>
</dbReference>